<sequence>MFIKTQATIYDILKQQYHRSLLLVRHKRKIESTESVVSEPFQRQNQKE</sequence>
<dbReference type="EMBL" id="GGEC01080318">
    <property type="protein sequence ID" value="MBX60802.1"/>
    <property type="molecule type" value="Transcribed_RNA"/>
</dbReference>
<accession>A0A2P2Q1J1</accession>
<name>A0A2P2Q1J1_RHIMU</name>
<reference evidence="1" key="1">
    <citation type="submission" date="2018-02" db="EMBL/GenBank/DDBJ databases">
        <title>Rhizophora mucronata_Transcriptome.</title>
        <authorList>
            <person name="Meera S.P."/>
            <person name="Sreeshan A."/>
            <person name="Augustine A."/>
        </authorList>
    </citation>
    <scope>NUCLEOTIDE SEQUENCE</scope>
    <source>
        <tissue evidence="1">Leaf</tissue>
    </source>
</reference>
<evidence type="ECO:0000313" key="1">
    <source>
        <dbReference type="EMBL" id="MBX60802.1"/>
    </source>
</evidence>
<protein>
    <submittedName>
        <fullName evidence="1">Uncharacterized protein</fullName>
    </submittedName>
</protein>
<proteinExistence type="predicted"/>
<organism evidence="1">
    <name type="scientific">Rhizophora mucronata</name>
    <name type="common">Asiatic mangrove</name>
    <dbReference type="NCBI Taxonomy" id="61149"/>
    <lineage>
        <taxon>Eukaryota</taxon>
        <taxon>Viridiplantae</taxon>
        <taxon>Streptophyta</taxon>
        <taxon>Embryophyta</taxon>
        <taxon>Tracheophyta</taxon>
        <taxon>Spermatophyta</taxon>
        <taxon>Magnoliopsida</taxon>
        <taxon>eudicotyledons</taxon>
        <taxon>Gunneridae</taxon>
        <taxon>Pentapetalae</taxon>
        <taxon>rosids</taxon>
        <taxon>fabids</taxon>
        <taxon>Malpighiales</taxon>
        <taxon>Rhizophoraceae</taxon>
        <taxon>Rhizophora</taxon>
    </lineage>
</organism>
<dbReference type="AlphaFoldDB" id="A0A2P2Q1J1"/>